<reference evidence="2" key="1">
    <citation type="submission" date="2023-10" db="EMBL/GenBank/DDBJ databases">
        <title>Screening of Alkalihalophilus pseudofirmusBZ-TG-HK211 and Its Alleviation of Salt Stress on Rapeseed Growth.</title>
        <authorList>
            <person name="Zhao B."/>
            <person name="Guo T."/>
        </authorList>
    </citation>
    <scope>NUCLEOTIDE SEQUENCE</scope>
    <source>
        <strain evidence="2">BZ-TG-HK211</strain>
    </source>
</reference>
<dbReference type="RefSeq" id="WP_323467181.1">
    <property type="nucleotide sequence ID" value="NZ_CP144224.1"/>
</dbReference>
<sequence length="293" mass="34817">MESFRIGHTIKDLRRFYKISQQELAEGICTQAMISRIETDDLYPSAPLLYQIAEKLGVDINYFFNISETPRLDYAQEVCEQIRALVRKTKYREALEMIDLEKQNPLFRKGQFYQFLVWQEAICNFYHTRDELRCFTLLDEALSLKATAKNHLSEDEIEILTSKANIYCELEQYEKAIAIYKEGLTLLKMIPYIRSTKLEVRILYNMSRAYHLNNQYARSIETATKGISICLREESMYLLGELYYQKGESLFYQQNVDQALVCMDYSLWIFERMKNEGFYQYVKKEREEISKAM</sequence>
<evidence type="ECO:0000259" key="1">
    <source>
        <dbReference type="PROSITE" id="PS50943"/>
    </source>
</evidence>
<dbReference type="Pfam" id="PF18768">
    <property type="entry name" value="RNPP_C"/>
    <property type="match status" value="1"/>
</dbReference>
<dbReference type="GO" id="GO:0003677">
    <property type="term" value="F:DNA binding"/>
    <property type="evidence" value="ECO:0007669"/>
    <property type="project" value="InterPro"/>
</dbReference>
<gene>
    <name evidence="2" type="ORF">RYX45_14510</name>
</gene>
<proteinExistence type="predicted"/>
<protein>
    <submittedName>
        <fullName evidence="2">Helix-turn-helix domain-containing protein</fullName>
    </submittedName>
</protein>
<dbReference type="InterPro" id="IPR019734">
    <property type="entry name" value="TPR_rpt"/>
</dbReference>
<comment type="caution">
    <text evidence="2">The sequence shown here is derived from an EMBL/GenBank/DDBJ whole genome shotgun (WGS) entry which is preliminary data.</text>
</comment>
<dbReference type="PROSITE" id="PS50943">
    <property type="entry name" value="HTH_CROC1"/>
    <property type="match status" value="1"/>
</dbReference>
<dbReference type="InterPro" id="IPR001387">
    <property type="entry name" value="Cro/C1-type_HTH"/>
</dbReference>
<organism evidence="2 3">
    <name type="scientific">Alkalihalophilus pseudofirmus</name>
    <name type="common">Bacillus pseudofirmus</name>
    <dbReference type="NCBI Taxonomy" id="79885"/>
    <lineage>
        <taxon>Bacteria</taxon>
        <taxon>Bacillati</taxon>
        <taxon>Bacillota</taxon>
        <taxon>Bacilli</taxon>
        <taxon>Bacillales</taxon>
        <taxon>Bacillaceae</taxon>
        <taxon>Alkalihalophilus</taxon>
    </lineage>
</organism>
<dbReference type="InterPro" id="IPR041315">
    <property type="entry name" value="PlcR_TPR"/>
</dbReference>
<dbReference type="AlphaFoldDB" id="A0AAJ2NPV6"/>
<dbReference type="SUPFAM" id="SSF48452">
    <property type="entry name" value="TPR-like"/>
    <property type="match status" value="1"/>
</dbReference>
<dbReference type="Gene3D" id="1.25.40.10">
    <property type="entry name" value="Tetratricopeptide repeat domain"/>
    <property type="match status" value="1"/>
</dbReference>
<dbReference type="InterPro" id="IPR010982">
    <property type="entry name" value="Lambda_DNA-bd_dom_sf"/>
</dbReference>
<dbReference type="SMART" id="SM00028">
    <property type="entry name" value="TPR"/>
    <property type="match status" value="3"/>
</dbReference>
<dbReference type="PANTHER" id="PTHR37038:SF14">
    <property type="entry name" value="TRANSCRIPTIONAL ACTIVATOR"/>
    <property type="match status" value="1"/>
</dbReference>
<evidence type="ECO:0000313" key="3">
    <source>
        <dbReference type="Proteomes" id="UP001285636"/>
    </source>
</evidence>
<dbReference type="SUPFAM" id="SSF47413">
    <property type="entry name" value="lambda repressor-like DNA-binding domains"/>
    <property type="match status" value="1"/>
</dbReference>
<dbReference type="SMART" id="SM00530">
    <property type="entry name" value="HTH_XRE"/>
    <property type="match status" value="1"/>
</dbReference>
<dbReference type="Pfam" id="PF01381">
    <property type="entry name" value="HTH_3"/>
    <property type="match status" value="1"/>
</dbReference>
<dbReference type="Proteomes" id="UP001285636">
    <property type="component" value="Unassembled WGS sequence"/>
</dbReference>
<dbReference type="PANTHER" id="PTHR37038">
    <property type="entry name" value="TRANSCRIPTIONAL REGULATOR-RELATED"/>
    <property type="match status" value="1"/>
</dbReference>
<name>A0AAJ2NPV6_ALKPS</name>
<feature type="domain" description="HTH cro/C1-type" evidence="1">
    <location>
        <begin position="10"/>
        <end position="63"/>
    </location>
</feature>
<dbReference type="InterPro" id="IPR011990">
    <property type="entry name" value="TPR-like_helical_dom_sf"/>
</dbReference>
<accession>A0AAJ2NPV6</accession>
<dbReference type="EMBL" id="JAWJAY010000003">
    <property type="protein sequence ID" value="MDV2886399.1"/>
    <property type="molecule type" value="Genomic_DNA"/>
</dbReference>
<dbReference type="CDD" id="cd00093">
    <property type="entry name" value="HTH_XRE"/>
    <property type="match status" value="1"/>
</dbReference>
<evidence type="ECO:0000313" key="2">
    <source>
        <dbReference type="EMBL" id="MDV2886399.1"/>
    </source>
</evidence>
<dbReference type="InterPro" id="IPR053163">
    <property type="entry name" value="HTH-type_regulator_Rgg"/>
</dbReference>